<keyword evidence="6 10" id="KW-0472">Membrane</keyword>
<evidence type="ECO:0000256" key="10">
    <source>
        <dbReference type="SAM" id="Phobius"/>
    </source>
</evidence>
<evidence type="ECO:0000256" key="2">
    <source>
        <dbReference type="ARBA" id="ARBA00010663"/>
    </source>
</evidence>
<accession>T1ITK8</accession>
<organism evidence="12 13">
    <name type="scientific">Strigamia maritima</name>
    <name type="common">European centipede</name>
    <name type="synonym">Geophilus maritimus</name>
    <dbReference type="NCBI Taxonomy" id="126957"/>
    <lineage>
        <taxon>Eukaryota</taxon>
        <taxon>Metazoa</taxon>
        <taxon>Ecdysozoa</taxon>
        <taxon>Arthropoda</taxon>
        <taxon>Myriapoda</taxon>
        <taxon>Chilopoda</taxon>
        <taxon>Pleurostigmophora</taxon>
        <taxon>Geophilomorpha</taxon>
        <taxon>Linotaeniidae</taxon>
        <taxon>Strigamia</taxon>
    </lineage>
</organism>
<feature type="transmembrane region" description="Helical" evidence="10">
    <location>
        <begin position="12"/>
        <end position="39"/>
    </location>
</feature>
<keyword evidence="13" id="KW-1185">Reference proteome</keyword>
<dbReference type="InterPro" id="IPR000276">
    <property type="entry name" value="GPCR_Rhodpsn"/>
</dbReference>
<dbReference type="SUPFAM" id="SSF81321">
    <property type="entry name" value="Family A G protein-coupled receptor-like"/>
    <property type="match status" value="1"/>
</dbReference>
<evidence type="ECO:0000256" key="7">
    <source>
        <dbReference type="ARBA" id="ARBA00023170"/>
    </source>
</evidence>
<dbReference type="GO" id="GO:0005886">
    <property type="term" value="C:plasma membrane"/>
    <property type="evidence" value="ECO:0007669"/>
    <property type="project" value="TreeGrafter"/>
</dbReference>
<dbReference type="GO" id="GO:0004930">
    <property type="term" value="F:G protein-coupled receptor activity"/>
    <property type="evidence" value="ECO:0007669"/>
    <property type="project" value="UniProtKB-KW"/>
</dbReference>
<keyword evidence="4 10" id="KW-1133">Transmembrane helix</keyword>
<evidence type="ECO:0000313" key="12">
    <source>
        <dbReference type="EnsemblMetazoa" id="SMAR004458-PA"/>
    </source>
</evidence>
<keyword evidence="8 9" id="KW-0807">Transducer</keyword>
<proteinExistence type="inferred from homology"/>
<comment type="similarity">
    <text evidence="2 9">Belongs to the G-protein coupled receptor 1 family.</text>
</comment>
<keyword evidence="5 9" id="KW-0297">G-protein coupled receptor</keyword>
<dbReference type="Proteomes" id="UP000014500">
    <property type="component" value="Unassembled WGS sequence"/>
</dbReference>
<feature type="transmembrane region" description="Helical" evidence="10">
    <location>
        <begin position="278"/>
        <end position="302"/>
    </location>
</feature>
<evidence type="ECO:0000313" key="13">
    <source>
        <dbReference type="Proteomes" id="UP000014500"/>
    </source>
</evidence>
<dbReference type="OMA" id="VYFEYPE"/>
<comment type="subcellular location">
    <subcellularLocation>
        <location evidence="1">Membrane</location>
        <topology evidence="1">Multi-pass membrane protein</topology>
    </subcellularLocation>
</comment>
<evidence type="ECO:0000259" key="11">
    <source>
        <dbReference type="PROSITE" id="PS50262"/>
    </source>
</evidence>
<evidence type="ECO:0000256" key="3">
    <source>
        <dbReference type="ARBA" id="ARBA00022692"/>
    </source>
</evidence>
<reference evidence="13" key="1">
    <citation type="submission" date="2011-05" db="EMBL/GenBank/DDBJ databases">
        <authorList>
            <person name="Richards S.R."/>
            <person name="Qu J."/>
            <person name="Jiang H."/>
            <person name="Jhangiani S.N."/>
            <person name="Agravi P."/>
            <person name="Goodspeed R."/>
            <person name="Gross S."/>
            <person name="Mandapat C."/>
            <person name="Jackson L."/>
            <person name="Mathew T."/>
            <person name="Pu L."/>
            <person name="Thornton R."/>
            <person name="Saada N."/>
            <person name="Wilczek-Boney K.B."/>
            <person name="Lee S."/>
            <person name="Kovar C."/>
            <person name="Wu Y."/>
            <person name="Scherer S.E."/>
            <person name="Worley K.C."/>
            <person name="Muzny D.M."/>
            <person name="Gibbs R."/>
        </authorList>
    </citation>
    <scope>NUCLEOTIDE SEQUENCE</scope>
    <source>
        <strain evidence="13">Brora</strain>
    </source>
</reference>
<dbReference type="PhylomeDB" id="T1ITK8"/>
<dbReference type="Gene3D" id="1.20.1070.10">
    <property type="entry name" value="Rhodopsin 7-helix transmembrane proteins"/>
    <property type="match status" value="1"/>
</dbReference>
<feature type="transmembrane region" description="Helical" evidence="10">
    <location>
        <begin position="245"/>
        <end position="266"/>
    </location>
</feature>
<dbReference type="PANTHER" id="PTHR24243:SF208">
    <property type="entry name" value="PYROKININ-1 RECEPTOR"/>
    <property type="match status" value="1"/>
</dbReference>
<dbReference type="PROSITE" id="PS00237">
    <property type="entry name" value="G_PROTEIN_RECEP_F1_1"/>
    <property type="match status" value="1"/>
</dbReference>
<evidence type="ECO:0000256" key="5">
    <source>
        <dbReference type="ARBA" id="ARBA00023040"/>
    </source>
</evidence>
<evidence type="ECO:0000256" key="6">
    <source>
        <dbReference type="ARBA" id="ARBA00023136"/>
    </source>
</evidence>
<sequence length="396" mass="44888">MHCAASLRYVTDMFLVSLAVADLLLLVVCIPLETLHYFVVTWDEEGAICKLSSYAEMVSAVASVLNLTAVSLERYIVIVYPMKTRSFCTMSNCRRALIIVWVVALILSIPVTITRGSAPITYYNNQTNITITIYYCWDGDERSGLPFAIAVYQCCIMFIFPCLLMVFCYSRVIKELWTSTKAVSAMTQISSTNFDSRVSISAAMRNSMYHSPFNSNSLLRNTVTHHKVTSTDDVRQARKQVIKMLILVIVLFLVCWGPRVIMQIFIKHGLALYSPAIYSIRVACMQLPFVHSCLNPIIYSLMSSNFRRMMVRSCTRHHPCSHVHFCCRTHSRRIPCRRDLPSSTSANYELTFNSELIRVGPVSAPSTCSTVYETNRTSPETDCDTMIHCDIIKLKC</sequence>
<dbReference type="eggNOG" id="KOG3656">
    <property type="taxonomic scope" value="Eukaryota"/>
</dbReference>
<dbReference type="PROSITE" id="PS50262">
    <property type="entry name" value="G_PROTEIN_RECEP_F1_2"/>
    <property type="match status" value="1"/>
</dbReference>
<keyword evidence="7 9" id="KW-0675">Receptor</keyword>
<feature type="domain" description="G-protein coupled receptors family 1 profile" evidence="11">
    <location>
        <begin position="1"/>
        <end position="299"/>
    </location>
</feature>
<dbReference type="Pfam" id="PF00001">
    <property type="entry name" value="7tm_1"/>
    <property type="match status" value="1"/>
</dbReference>
<keyword evidence="3 9" id="KW-0812">Transmembrane</keyword>
<reference evidence="12" key="2">
    <citation type="submission" date="2015-02" db="UniProtKB">
        <authorList>
            <consortium name="EnsemblMetazoa"/>
        </authorList>
    </citation>
    <scope>IDENTIFICATION</scope>
</reference>
<feature type="transmembrane region" description="Helical" evidence="10">
    <location>
        <begin position="51"/>
        <end position="72"/>
    </location>
</feature>
<dbReference type="HOGENOM" id="CLU_009579_6_3_1"/>
<feature type="transmembrane region" description="Helical" evidence="10">
    <location>
        <begin position="93"/>
        <end position="113"/>
    </location>
</feature>
<protein>
    <recommendedName>
        <fullName evidence="11">G-protein coupled receptors family 1 profile domain-containing protein</fullName>
    </recommendedName>
</protein>
<dbReference type="EMBL" id="JH431487">
    <property type="status" value="NOT_ANNOTATED_CDS"/>
    <property type="molecule type" value="Genomic_DNA"/>
</dbReference>
<evidence type="ECO:0000256" key="8">
    <source>
        <dbReference type="ARBA" id="ARBA00023224"/>
    </source>
</evidence>
<evidence type="ECO:0000256" key="1">
    <source>
        <dbReference type="ARBA" id="ARBA00004141"/>
    </source>
</evidence>
<dbReference type="AlphaFoldDB" id="T1ITK8"/>
<dbReference type="PRINTS" id="PR00237">
    <property type="entry name" value="GPCRRHODOPSN"/>
</dbReference>
<evidence type="ECO:0000256" key="4">
    <source>
        <dbReference type="ARBA" id="ARBA00022989"/>
    </source>
</evidence>
<dbReference type="InterPro" id="IPR017452">
    <property type="entry name" value="GPCR_Rhodpsn_7TM"/>
</dbReference>
<evidence type="ECO:0000256" key="9">
    <source>
        <dbReference type="RuleBase" id="RU000688"/>
    </source>
</evidence>
<feature type="transmembrane region" description="Helical" evidence="10">
    <location>
        <begin position="147"/>
        <end position="169"/>
    </location>
</feature>
<dbReference type="PANTHER" id="PTHR24243">
    <property type="entry name" value="G-PROTEIN COUPLED RECEPTOR"/>
    <property type="match status" value="1"/>
</dbReference>
<dbReference type="EnsemblMetazoa" id="SMAR004458-RA">
    <property type="protein sequence ID" value="SMAR004458-PA"/>
    <property type="gene ID" value="SMAR004458"/>
</dbReference>
<dbReference type="STRING" id="126957.T1ITK8"/>
<name>T1ITK8_STRMM</name>